<name>A0A3B0YL31_9ZZZZ</name>
<dbReference type="Gene3D" id="3.40.50.150">
    <property type="entry name" value="Vaccinia Virus protein VP39"/>
    <property type="match status" value="1"/>
</dbReference>
<dbReference type="SUPFAM" id="SSF53335">
    <property type="entry name" value="S-adenosyl-L-methionine-dependent methyltransferases"/>
    <property type="match status" value="1"/>
</dbReference>
<feature type="domain" description="Methyltransferase type 11" evidence="1">
    <location>
        <begin position="43"/>
        <end position="128"/>
    </location>
</feature>
<dbReference type="GO" id="GO:0008757">
    <property type="term" value="F:S-adenosylmethionine-dependent methyltransferase activity"/>
    <property type="evidence" value="ECO:0007669"/>
    <property type="project" value="InterPro"/>
</dbReference>
<reference evidence="2" key="1">
    <citation type="submission" date="2018-06" db="EMBL/GenBank/DDBJ databases">
        <authorList>
            <person name="Zhirakovskaya E."/>
        </authorList>
    </citation>
    <scope>NUCLEOTIDE SEQUENCE</scope>
</reference>
<organism evidence="2">
    <name type="scientific">hydrothermal vent metagenome</name>
    <dbReference type="NCBI Taxonomy" id="652676"/>
    <lineage>
        <taxon>unclassified sequences</taxon>
        <taxon>metagenomes</taxon>
        <taxon>ecological metagenomes</taxon>
    </lineage>
</organism>
<evidence type="ECO:0000313" key="2">
    <source>
        <dbReference type="EMBL" id="VAW80101.1"/>
    </source>
</evidence>
<dbReference type="Pfam" id="PF08241">
    <property type="entry name" value="Methyltransf_11"/>
    <property type="match status" value="1"/>
</dbReference>
<dbReference type="InterPro" id="IPR029063">
    <property type="entry name" value="SAM-dependent_MTases_sf"/>
</dbReference>
<sequence length="216" mass="23762">MNSIPDPTAYEAWYTTPRGQWVSDCEFTLLMQLLKPDAGASLLDVGCGTGHFSRRFARSGLSVTGIDPDPAALAFARAQGEGIHYRQGSALELPFPDKAFDYTVAVTSLCFVEEPLQALQEMWRVSRHASVLGLLNRHSLLYRRKKGRGSYTGARWDAASEVLDTWLPALTPLPGNITVRTAVFFPGGSRIAQWSERLLPNVLPWGGFLAVALEKP</sequence>
<dbReference type="EMBL" id="UOFM01000341">
    <property type="protein sequence ID" value="VAW80101.1"/>
    <property type="molecule type" value="Genomic_DNA"/>
</dbReference>
<evidence type="ECO:0000259" key="1">
    <source>
        <dbReference type="Pfam" id="PF08241"/>
    </source>
</evidence>
<protein>
    <recommendedName>
        <fullName evidence="1">Methyltransferase type 11 domain-containing protein</fullName>
    </recommendedName>
</protein>
<accession>A0A3B0YL31</accession>
<dbReference type="PANTHER" id="PTHR43591">
    <property type="entry name" value="METHYLTRANSFERASE"/>
    <property type="match status" value="1"/>
</dbReference>
<dbReference type="AlphaFoldDB" id="A0A3B0YL31"/>
<proteinExistence type="predicted"/>
<dbReference type="CDD" id="cd02440">
    <property type="entry name" value="AdoMet_MTases"/>
    <property type="match status" value="1"/>
</dbReference>
<gene>
    <name evidence="2" type="ORF">MNBD_GAMMA14-1562</name>
</gene>
<dbReference type="InterPro" id="IPR013216">
    <property type="entry name" value="Methyltransf_11"/>
</dbReference>